<keyword evidence="2" id="KW-1185">Reference proteome</keyword>
<accession>A0A1G6JCY9</accession>
<proteinExistence type="predicted"/>
<dbReference type="RefSeq" id="WP_093729505.1">
    <property type="nucleotide sequence ID" value="NZ_FMYW01000003.1"/>
</dbReference>
<dbReference type="Proteomes" id="UP000198943">
    <property type="component" value="Unassembled WGS sequence"/>
</dbReference>
<evidence type="ECO:0000313" key="2">
    <source>
        <dbReference type="Proteomes" id="UP000198943"/>
    </source>
</evidence>
<sequence length="136" mass="15183">MLKKIIISVLLLIIAQTVIADFATTVLGREILNPNAAYEIFSSSSINPPLKLNTRNGCMTQIQIVKGEVRETPINLVPLVSASEEQNGRFTLYEGKYVSQSVLLDRISGKVWYVFFGALNPKDNRIEETAWHSGEE</sequence>
<gene>
    <name evidence="1" type="ORF">SAMN04487864_10350</name>
</gene>
<evidence type="ECO:0000313" key="1">
    <source>
        <dbReference type="EMBL" id="SDC16255.1"/>
    </source>
</evidence>
<dbReference type="EMBL" id="FMYW01000003">
    <property type="protein sequence ID" value="SDC16255.1"/>
    <property type="molecule type" value="Genomic_DNA"/>
</dbReference>
<name>A0A1G6JCY9_9FIRM</name>
<reference evidence="2" key="1">
    <citation type="submission" date="2016-10" db="EMBL/GenBank/DDBJ databases">
        <authorList>
            <person name="Varghese N."/>
            <person name="Submissions S."/>
        </authorList>
    </citation>
    <scope>NUCLEOTIDE SEQUENCE [LARGE SCALE GENOMIC DNA]</scope>
    <source>
        <strain evidence="2">DSM 11005</strain>
    </source>
</reference>
<organism evidence="1 2">
    <name type="scientific">Succiniclasticum ruminis</name>
    <dbReference type="NCBI Taxonomy" id="40841"/>
    <lineage>
        <taxon>Bacteria</taxon>
        <taxon>Bacillati</taxon>
        <taxon>Bacillota</taxon>
        <taxon>Negativicutes</taxon>
        <taxon>Acidaminococcales</taxon>
        <taxon>Acidaminococcaceae</taxon>
        <taxon>Succiniclasticum</taxon>
    </lineage>
</organism>
<dbReference type="AlphaFoldDB" id="A0A1G6JCY9"/>
<protein>
    <submittedName>
        <fullName evidence="1">Uncharacterized protein</fullName>
    </submittedName>
</protein>